<dbReference type="Proteomes" id="UP000234560">
    <property type="component" value="Chromosome"/>
</dbReference>
<evidence type="ECO:0000313" key="1">
    <source>
        <dbReference type="EMBL" id="WOT01593.1"/>
    </source>
</evidence>
<name>A0AAF1BRB1_9CORY</name>
<dbReference type="AlphaFoldDB" id="A0AAF1BRB1"/>
<evidence type="ECO:0000313" key="2">
    <source>
        <dbReference type="Proteomes" id="UP000234560"/>
    </source>
</evidence>
<gene>
    <name evidence="1" type="ORF">CYJ47_10005</name>
</gene>
<reference evidence="1" key="1">
    <citation type="submission" date="2017-12" db="EMBL/GenBank/DDBJ databases">
        <authorList>
            <person name="Thomas-White K."/>
            <person name="Wolfe A.J."/>
        </authorList>
    </citation>
    <scope>NUCLEOTIDE SEQUENCE</scope>
    <source>
        <strain evidence="1">UMB0763</strain>
    </source>
</reference>
<protein>
    <submittedName>
        <fullName evidence="1">Uncharacterized protein</fullName>
    </submittedName>
</protein>
<proteinExistence type="predicted"/>
<dbReference type="RefSeq" id="WP_180805336.1">
    <property type="nucleotide sequence ID" value="NZ_CAMIHY010000036.1"/>
</dbReference>
<dbReference type="EMBL" id="CP136958">
    <property type="protein sequence ID" value="WOT01593.1"/>
    <property type="molecule type" value="Genomic_DNA"/>
</dbReference>
<dbReference type="KEGG" id="cpyr:CYJ47_10005"/>
<organism evidence="1 2">
    <name type="scientific">Corynebacterium pyruviciproducens</name>
    <dbReference type="NCBI Taxonomy" id="598660"/>
    <lineage>
        <taxon>Bacteria</taxon>
        <taxon>Bacillati</taxon>
        <taxon>Actinomycetota</taxon>
        <taxon>Actinomycetes</taxon>
        <taxon>Mycobacteriales</taxon>
        <taxon>Corynebacteriaceae</taxon>
        <taxon>Corynebacterium</taxon>
    </lineage>
</organism>
<reference evidence="1" key="2">
    <citation type="submission" date="2023-10" db="EMBL/GenBank/DDBJ databases">
        <authorList>
            <person name="Choi B."/>
        </authorList>
    </citation>
    <scope>NUCLEOTIDE SEQUENCE</scope>
    <source>
        <strain evidence="1">UMB0763</strain>
    </source>
</reference>
<accession>A0AAF1BRB1</accession>
<sequence length="55" mass="6099">MRFSLVDGLSLAESVARAAAEPSTAFPAQLHYLGYGRRSGKDLLYFSQHDDVRKV</sequence>